<dbReference type="InterPro" id="IPR003660">
    <property type="entry name" value="HAMP_dom"/>
</dbReference>
<dbReference type="Pfam" id="PF00672">
    <property type="entry name" value="HAMP"/>
    <property type="match status" value="1"/>
</dbReference>
<keyword evidence="9 17" id="KW-0418">Kinase</keyword>
<dbReference type="SUPFAM" id="SSF47384">
    <property type="entry name" value="Homodimeric domain of signal transducing histidine kinase"/>
    <property type="match status" value="1"/>
</dbReference>
<evidence type="ECO:0000313" key="17">
    <source>
        <dbReference type="EMBL" id="SNX70637.1"/>
    </source>
</evidence>
<evidence type="ECO:0000259" key="15">
    <source>
        <dbReference type="PROSITE" id="PS50109"/>
    </source>
</evidence>
<dbReference type="PRINTS" id="PR00344">
    <property type="entry name" value="BCTRLSENSOR"/>
</dbReference>
<dbReference type="SMART" id="SM00388">
    <property type="entry name" value="HisKA"/>
    <property type="match status" value="1"/>
</dbReference>
<gene>
    <name evidence="17" type="ORF">SAMN05877753_104219</name>
</gene>
<keyword evidence="12" id="KW-0902">Two-component regulatory system</keyword>
<dbReference type="Pfam" id="PF02518">
    <property type="entry name" value="HATPase_c"/>
    <property type="match status" value="1"/>
</dbReference>
<organism evidence="17 18">
    <name type="scientific">Bacillus oleivorans</name>
    <dbReference type="NCBI Taxonomy" id="1448271"/>
    <lineage>
        <taxon>Bacteria</taxon>
        <taxon>Bacillati</taxon>
        <taxon>Bacillota</taxon>
        <taxon>Bacilli</taxon>
        <taxon>Bacillales</taxon>
        <taxon>Bacillaceae</taxon>
        <taxon>Bacillus</taxon>
    </lineage>
</organism>
<dbReference type="Proteomes" id="UP000219546">
    <property type="component" value="Unassembled WGS sequence"/>
</dbReference>
<keyword evidence="5" id="KW-0597">Phosphoprotein</keyword>
<keyword evidence="7 14" id="KW-0812">Transmembrane</keyword>
<dbReference type="Pfam" id="PF00512">
    <property type="entry name" value="HisKA"/>
    <property type="match status" value="1"/>
</dbReference>
<evidence type="ECO:0000256" key="1">
    <source>
        <dbReference type="ARBA" id="ARBA00000085"/>
    </source>
</evidence>
<keyword evidence="6" id="KW-0808">Transferase</keyword>
<dbReference type="PROSITE" id="PS50109">
    <property type="entry name" value="HIS_KIN"/>
    <property type="match status" value="1"/>
</dbReference>
<keyword evidence="4" id="KW-1003">Cell membrane</keyword>
<feature type="domain" description="Histidine kinase" evidence="15">
    <location>
        <begin position="239"/>
        <end position="448"/>
    </location>
</feature>
<dbReference type="PROSITE" id="PS50885">
    <property type="entry name" value="HAMP"/>
    <property type="match status" value="1"/>
</dbReference>
<keyword evidence="8" id="KW-0547">Nucleotide-binding</keyword>
<dbReference type="GO" id="GO:0005524">
    <property type="term" value="F:ATP binding"/>
    <property type="evidence" value="ECO:0007669"/>
    <property type="project" value="UniProtKB-KW"/>
</dbReference>
<evidence type="ECO:0000256" key="6">
    <source>
        <dbReference type="ARBA" id="ARBA00022679"/>
    </source>
</evidence>
<dbReference type="EMBL" id="OAOP01000004">
    <property type="protein sequence ID" value="SNX70637.1"/>
    <property type="molecule type" value="Genomic_DNA"/>
</dbReference>
<evidence type="ECO:0000256" key="11">
    <source>
        <dbReference type="ARBA" id="ARBA00022989"/>
    </source>
</evidence>
<protein>
    <recommendedName>
        <fullName evidence="3">histidine kinase</fullName>
        <ecNumber evidence="3">2.7.13.3</ecNumber>
    </recommendedName>
</protein>
<keyword evidence="18" id="KW-1185">Reference proteome</keyword>
<name>A0A285CSU6_9BACI</name>
<proteinExistence type="predicted"/>
<dbReference type="InterPro" id="IPR036097">
    <property type="entry name" value="HisK_dim/P_sf"/>
</dbReference>
<dbReference type="CDD" id="cd06225">
    <property type="entry name" value="HAMP"/>
    <property type="match status" value="1"/>
</dbReference>
<evidence type="ECO:0000256" key="14">
    <source>
        <dbReference type="SAM" id="Phobius"/>
    </source>
</evidence>
<sequence length="450" mass="51288">MKLRNRIHLYTSVLFIGLLILIHAAIYFSFSQMILKSELEQTTLEAERIMEALGQTEGSVPAADLLRAYVPINGMVRIVNPDGSQLTTVTAAEQEQLFDQPFAFQQSEQREIVEYDGIPHSFVSIPMIWMNGEIVNLQVNENLEAVADNLRVLQIVLLVVTVIATIPVLLSAGLLSNLLTKPISSMIETMREIRKSGHFKRIHLPKKSQNELYLLGETFNEMMDLLEKNYAKQEQFVSNASHELKTPLTIIESYANLLKRRGKEQPELFDESVEAIHSEAIRMKDLIQQLLLLAKHDEQWKVDITSISLTNFVEDSVRAFREGYKREVHLDVEEEVTIKADSQKLKQLIFILMDNARKYSEDQIQVRIRKEESKAVIEVIDRGIGIPATDLPRVFDRFYRVDQARRRGGFGLGLSLAKELAEVMGAEIRLESKEGLGTYAQIWLPLTSSH</sequence>
<accession>A0A285CSU6</accession>
<keyword evidence="10" id="KW-0067">ATP-binding</keyword>
<dbReference type="InterPro" id="IPR050428">
    <property type="entry name" value="TCS_sensor_his_kinase"/>
</dbReference>
<evidence type="ECO:0000256" key="8">
    <source>
        <dbReference type="ARBA" id="ARBA00022741"/>
    </source>
</evidence>
<evidence type="ECO:0000256" key="9">
    <source>
        <dbReference type="ARBA" id="ARBA00022777"/>
    </source>
</evidence>
<dbReference type="PANTHER" id="PTHR45436">
    <property type="entry name" value="SENSOR HISTIDINE KINASE YKOH"/>
    <property type="match status" value="1"/>
</dbReference>
<evidence type="ECO:0000313" key="18">
    <source>
        <dbReference type="Proteomes" id="UP000219546"/>
    </source>
</evidence>
<dbReference type="InterPro" id="IPR003594">
    <property type="entry name" value="HATPase_dom"/>
</dbReference>
<keyword evidence="11 14" id="KW-1133">Transmembrane helix</keyword>
<dbReference type="FunFam" id="1.10.287.130:FF:000001">
    <property type="entry name" value="Two-component sensor histidine kinase"/>
    <property type="match status" value="1"/>
</dbReference>
<dbReference type="FunFam" id="3.30.565.10:FF:000006">
    <property type="entry name" value="Sensor histidine kinase WalK"/>
    <property type="match status" value="1"/>
</dbReference>
<dbReference type="InterPro" id="IPR004358">
    <property type="entry name" value="Sig_transdc_His_kin-like_C"/>
</dbReference>
<evidence type="ECO:0000256" key="7">
    <source>
        <dbReference type="ARBA" id="ARBA00022692"/>
    </source>
</evidence>
<dbReference type="GO" id="GO:0005886">
    <property type="term" value="C:plasma membrane"/>
    <property type="evidence" value="ECO:0007669"/>
    <property type="project" value="UniProtKB-SubCell"/>
</dbReference>
<evidence type="ECO:0000256" key="5">
    <source>
        <dbReference type="ARBA" id="ARBA00022553"/>
    </source>
</evidence>
<evidence type="ECO:0000256" key="2">
    <source>
        <dbReference type="ARBA" id="ARBA00004651"/>
    </source>
</evidence>
<keyword evidence="13 14" id="KW-0472">Membrane</keyword>
<comment type="catalytic activity">
    <reaction evidence="1">
        <text>ATP + protein L-histidine = ADP + protein N-phospho-L-histidine.</text>
        <dbReference type="EC" id="2.7.13.3"/>
    </reaction>
</comment>
<feature type="domain" description="HAMP" evidence="16">
    <location>
        <begin position="177"/>
        <end position="231"/>
    </location>
</feature>
<dbReference type="PANTHER" id="PTHR45436:SF5">
    <property type="entry name" value="SENSOR HISTIDINE KINASE TRCS"/>
    <property type="match status" value="1"/>
</dbReference>
<evidence type="ECO:0000256" key="3">
    <source>
        <dbReference type="ARBA" id="ARBA00012438"/>
    </source>
</evidence>
<dbReference type="AlphaFoldDB" id="A0A285CSU6"/>
<feature type="transmembrane region" description="Helical" evidence="14">
    <location>
        <begin position="7"/>
        <end position="30"/>
    </location>
</feature>
<dbReference type="SUPFAM" id="SSF55874">
    <property type="entry name" value="ATPase domain of HSP90 chaperone/DNA topoisomerase II/histidine kinase"/>
    <property type="match status" value="1"/>
</dbReference>
<reference evidence="17 18" key="1">
    <citation type="submission" date="2017-08" db="EMBL/GenBank/DDBJ databases">
        <authorList>
            <person name="de Groot N.N."/>
        </authorList>
    </citation>
    <scope>NUCLEOTIDE SEQUENCE [LARGE SCALE GENOMIC DNA]</scope>
    <source>
        <strain evidence="17 18">JC228</strain>
    </source>
</reference>
<dbReference type="EC" id="2.7.13.3" evidence="3"/>
<dbReference type="CDD" id="cd00082">
    <property type="entry name" value="HisKA"/>
    <property type="match status" value="1"/>
</dbReference>
<dbReference type="InterPro" id="IPR036890">
    <property type="entry name" value="HATPase_C_sf"/>
</dbReference>
<dbReference type="OrthoDB" id="9786919at2"/>
<dbReference type="SMART" id="SM00387">
    <property type="entry name" value="HATPase_c"/>
    <property type="match status" value="1"/>
</dbReference>
<dbReference type="Gene3D" id="6.10.340.10">
    <property type="match status" value="1"/>
</dbReference>
<dbReference type="CDD" id="cd00075">
    <property type="entry name" value="HATPase"/>
    <property type="match status" value="1"/>
</dbReference>
<dbReference type="Gene3D" id="1.10.287.130">
    <property type="match status" value="1"/>
</dbReference>
<dbReference type="RefSeq" id="WP_097158615.1">
    <property type="nucleotide sequence ID" value="NZ_JBEPMQ010000006.1"/>
</dbReference>
<evidence type="ECO:0000256" key="12">
    <source>
        <dbReference type="ARBA" id="ARBA00023012"/>
    </source>
</evidence>
<evidence type="ECO:0000256" key="13">
    <source>
        <dbReference type="ARBA" id="ARBA00023136"/>
    </source>
</evidence>
<evidence type="ECO:0000256" key="10">
    <source>
        <dbReference type="ARBA" id="ARBA00022840"/>
    </source>
</evidence>
<dbReference type="Gene3D" id="3.30.565.10">
    <property type="entry name" value="Histidine kinase-like ATPase, C-terminal domain"/>
    <property type="match status" value="1"/>
</dbReference>
<evidence type="ECO:0000256" key="4">
    <source>
        <dbReference type="ARBA" id="ARBA00022475"/>
    </source>
</evidence>
<comment type="subcellular location">
    <subcellularLocation>
        <location evidence="2">Cell membrane</location>
        <topology evidence="2">Multi-pass membrane protein</topology>
    </subcellularLocation>
</comment>
<evidence type="ECO:0000259" key="16">
    <source>
        <dbReference type="PROSITE" id="PS50885"/>
    </source>
</evidence>
<dbReference type="InterPro" id="IPR005467">
    <property type="entry name" value="His_kinase_dom"/>
</dbReference>
<dbReference type="InterPro" id="IPR003661">
    <property type="entry name" value="HisK_dim/P_dom"/>
</dbReference>
<dbReference type="GO" id="GO:0000155">
    <property type="term" value="F:phosphorelay sensor kinase activity"/>
    <property type="evidence" value="ECO:0007669"/>
    <property type="project" value="InterPro"/>
</dbReference>